<evidence type="ECO:0000313" key="2">
    <source>
        <dbReference type="Proteomes" id="UP001183777"/>
    </source>
</evidence>
<accession>A0ABU2RRJ4</accession>
<keyword evidence="2" id="KW-1185">Reference proteome</keyword>
<comment type="caution">
    <text evidence="1">The sequence shown here is derived from an EMBL/GenBank/DDBJ whole genome shotgun (WGS) entry which is preliminary data.</text>
</comment>
<gene>
    <name evidence="1" type="ORF">RM649_26330</name>
</gene>
<dbReference type="Proteomes" id="UP001183777">
    <property type="component" value="Unassembled WGS sequence"/>
</dbReference>
<sequence length="148" mass="15471">MVMCDYFSAPDDDAAVRVLDEYGGPDASAFDVVSLKGMDPVVATARLEAVLTGCTYEEASRRPRAGRLLSSPDAESAFVVSVSDTLCEALASASPESLVEAAGPWAGTEELRAAGVTSETAAEALELLSGVAVRARAAGHRVYCWWAL</sequence>
<dbReference type="EMBL" id="JAVREX010000013">
    <property type="protein sequence ID" value="MDT0431145.1"/>
    <property type="molecule type" value="Genomic_DNA"/>
</dbReference>
<organism evidence="1 2">
    <name type="scientific">Streptomyces salyersiae</name>
    <dbReference type="NCBI Taxonomy" id="3075530"/>
    <lineage>
        <taxon>Bacteria</taxon>
        <taxon>Bacillati</taxon>
        <taxon>Actinomycetota</taxon>
        <taxon>Actinomycetes</taxon>
        <taxon>Kitasatosporales</taxon>
        <taxon>Streptomycetaceae</taxon>
        <taxon>Streptomyces</taxon>
    </lineage>
</organism>
<protein>
    <recommendedName>
        <fullName evidence="3">DUF1877 family protein</fullName>
    </recommendedName>
</protein>
<dbReference type="RefSeq" id="WP_200694360.1">
    <property type="nucleotide sequence ID" value="NZ_JAVREX010000013.1"/>
</dbReference>
<reference evidence="2" key="1">
    <citation type="submission" date="2023-07" db="EMBL/GenBank/DDBJ databases">
        <title>30 novel species of actinomycetes from the DSMZ collection.</title>
        <authorList>
            <person name="Nouioui I."/>
        </authorList>
    </citation>
    <scope>NUCLEOTIDE SEQUENCE [LARGE SCALE GENOMIC DNA]</scope>
    <source>
        <strain evidence="2">DSM 41770</strain>
    </source>
</reference>
<evidence type="ECO:0000313" key="1">
    <source>
        <dbReference type="EMBL" id="MDT0431145.1"/>
    </source>
</evidence>
<proteinExistence type="predicted"/>
<evidence type="ECO:0008006" key="3">
    <source>
        <dbReference type="Google" id="ProtNLM"/>
    </source>
</evidence>
<name>A0ABU2RRJ4_9ACTN</name>